<name>A0A396GW53_MEDTR</name>
<reference evidence="1" key="1">
    <citation type="journal article" date="2018" name="Nat. Plants">
        <title>Whole-genome landscape of Medicago truncatula symbiotic genes.</title>
        <authorList>
            <person name="Pecrix Y."/>
            <person name="Gamas P."/>
            <person name="Carrere S."/>
        </authorList>
    </citation>
    <scope>NUCLEOTIDE SEQUENCE</scope>
    <source>
        <tissue evidence="1">Leaves</tissue>
    </source>
</reference>
<comment type="caution">
    <text evidence="1">The sequence shown here is derived from an EMBL/GenBank/DDBJ whole genome shotgun (WGS) entry which is preliminary data.</text>
</comment>
<organism evidence="1">
    <name type="scientific">Medicago truncatula</name>
    <name type="common">Barrel medic</name>
    <name type="synonym">Medicago tribuloides</name>
    <dbReference type="NCBI Taxonomy" id="3880"/>
    <lineage>
        <taxon>Eukaryota</taxon>
        <taxon>Viridiplantae</taxon>
        <taxon>Streptophyta</taxon>
        <taxon>Embryophyta</taxon>
        <taxon>Tracheophyta</taxon>
        <taxon>Spermatophyta</taxon>
        <taxon>Magnoliopsida</taxon>
        <taxon>eudicotyledons</taxon>
        <taxon>Gunneridae</taxon>
        <taxon>Pentapetalae</taxon>
        <taxon>rosids</taxon>
        <taxon>fabids</taxon>
        <taxon>Fabales</taxon>
        <taxon>Fabaceae</taxon>
        <taxon>Papilionoideae</taxon>
        <taxon>50 kb inversion clade</taxon>
        <taxon>NPAAA clade</taxon>
        <taxon>Hologalegina</taxon>
        <taxon>IRL clade</taxon>
        <taxon>Trifolieae</taxon>
        <taxon>Medicago</taxon>
    </lineage>
</organism>
<dbReference type="PANTHER" id="PTHR31286">
    <property type="entry name" value="GLYCINE-RICH CELL WALL STRUCTURAL PROTEIN 1.8-LIKE"/>
    <property type="match status" value="1"/>
</dbReference>
<sequence>MVCPWPFLASLDSGVASTKPPESGISFSQALAGPKDYKLTQLPPKVVMGKSVRVKITQTEYESGLIDCSSNIHGRLTLRRGDTPLSIMALKLQLSNMWPNIHNWDITPLGKGFFEFHFNTVEDMRRVWAMGVAQTHAQIWVRFLHLPQKYWRKQTLLEITSGLGTPLIIDDTTLYRRLGIYARVLIDVDLSEQLFESVIVEREGHALFVMVQYERQPLFCTHCKILGHEVRNCIKLSFLNTTEGTSKVLKAQTGPHQVKTLPKHTGNGKKHAVTADNRPAATTIIKSVSKSAAFPFKKRDIDNRPSAAIAFKSVSKCASITIQQPDLVELDNSDLDGNAMEVDKGDEAAFAATLKTSKTSNLFMHNSFDILNEEDTLNFGEAR</sequence>
<accession>A0A396GW53</accession>
<proteinExistence type="predicted"/>
<evidence type="ECO:0000313" key="1">
    <source>
        <dbReference type="EMBL" id="RHN45356.1"/>
    </source>
</evidence>
<gene>
    <name evidence="1" type="ORF">MtrunA17_Chr7g0229881</name>
</gene>
<dbReference type="Proteomes" id="UP000265566">
    <property type="component" value="Chromosome 7"/>
</dbReference>
<dbReference type="InterPro" id="IPR040256">
    <property type="entry name" value="At4g02000-like"/>
</dbReference>
<dbReference type="EMBL" id="PSQE01000007">
    <property type="protein sequence ID" value="RHN45356.1"/>
    <property type="molecule type" value="Genomic_DNA"/>
</dbReference>
<dbReference type="AlphaFoldDB" id="A0A396GW53"/>
<protein>
    <submittedName>
        <fullName evidence="1">Putative transcription factor interactor and regulator CCHC(Zn) family</fullName>
    </submittedName>
</protein>
<dbReference type="Gramene" id="rna39640">
    <property type="protein sequence ID" value="RHN45356.1"/>
    <property type="gene ID" value="gene39640"/>
</dbReference>
<dbReference type="PANTHER" id="PTHR31286:SF60">
    <property type="entry name" value="PROTEIN, PUTATIVE-RELATED"/>
    <property type="match status" value="1"/>
</dbReference>